<dbReference type="InterPro" id="IPR005908">
    <property type="entry name" value="G1P_thy_trans_l"/>
</dbReference>
<name>A0A4Y3QRD8_STRCI</name>
<dbReference type="InterPro" id="IPR029044">
    <property type="entry name" value="Nucleotide-diphossugar_trans"/>
</dbReference>
<gene>
    <name evidence="2" type="ORF">SCA03_05150</name>
</gene>
<comment type="caution">
    <text evidence="2">The sequence shown here is derived from an EMBL/GenBank/DDBJ whole genome shotgun (WGS) entry which is preliminary data.</text>
</comment>
<dbReference type="Gene3D" id="2.160.10.10">
    <property type="entry name" value="Hexapeptide repeat proteins"/>
    <property type="match status" value="1"/>
</dbReference>
<evidence type="ECO:0000313" key="3">
    <source>
        <dbReference type="Proteomes" id="UP000319210"/>
    </source>
</evidence>
<dbReference type="OrthoDB" id="9803871at2"/>
<accession>A0A4Y3QRD8</accession>
<proteinExistence type="predicted"/>
<feature type="domain" description="Nucleotidyl transferase" evidence="1">
    <location>
        <begin position="2"/>
        <end position="234"/>
    </location>
</feature>
<dbReference type="CDD" id="cd04189">
    <property type="entry name" value="G1P_TT_long"/>
    <property type="match status" value="1"/>
</dbReference>
<dbReference type="PANTHER" id="PTHR42883">
    <property type="entry name" value="GLUCOSE-1-PHOSPHATE THYMIDYLTRANSFERASE"/>
    <property type="match status" value="1"/>
</dbReference>
<dbReference type="Pfam" id="PF00483">
    <property type="entry name" value="NTP_transferase"/>
    <property type="match status" value="1"/>
</dbReference>
<dbReference type="GO" id="GO:0016740">
    <property type="term" value="F:transferase activity"/>
    <property type="evidence" value="ECO:0007669"/>
    <property type="project" value="UniProtKB-KW"/>
</dbReference>
<reference evidence="2 3" key="1">
    <citation type="submission" date="2019-06" db="EMBL/GenBank/DDBJ databases">
        <title>Whole genome shotgun sequence of Streptomyces cacaoi subsp. cacaoi NBRC 12748.</title>
        <authorList>
            <person name="Hosoyama A."/>
            <person name="Uohara A."/>
            <person name="Ohji S."/>
            <person name="Ichikawa N."/>
        </authorList>
    </citation>
    <scope>NUCLEOTIDE SEQUENCE [LARGE SCALE GENOMIC DNA]</scope>
    <source>
        <strain evidence="2 3">NBRC 12748</strain>
    </source>
</reference>
<dbReference type="SUPFAM" id="SSF53448">
    <property type="entry name" value="Nucleotide-diphospho-sugar transferases"/>
    <property type="match status" value="1"/>
</dbReference>
<keyword evidence="2" id="KW-0808">Transferase</keyword>
<dbReference type="Gene3D" id="3.90.550.10">
    <property type="entry name" value="Spore Coat Polysaccharide Biosynthesis Protein SpsA, Chain A"/>
    <property type="match status" value="1"/>
</dbReference>
<organism evidence="2 3">
    <name type="scientific">Streptomyces cacaoi</name>
    <dbReference type="NCBI Taxonomy" id="1898"/>
    <lineage>
        <taxon>Bacteria</taxon>
        <taxon>Bacillati</taxon>
        <taxon>Actinomycetota</taxon>
        <taxon>Actinomycetes</taxon>
        <taxon>Kitasatosporales</taxon>
        <taxon>Streptomycetaceae</taxon>
        <taxon>Streptomyces</taxon>
    </lineage>
</organism>
<dbReference type="InterPro" id="IPR005835">
    <property type="entry name" value="NTP_transferase_dom"/>
</dbReference>
<sequence>MKALVLAGGSGTRLRPITHTRAKQLVPVANKPVLFYGLESIRNAGITEVGLVVGDTAPAIEEAVGDGSAFGLQVTYLRQEAPLGLAHAVRIARGYLGDEPFVMYLGDNFLVGGITELVRSFDPAVHDALVLLTPVPDPEMFGVAEVRAGRVVRLVEKPAEPPSDLALVGVYLFSSAVHEAAAEIKPSWRGELEITDAIQWLIDRGRPVASTTVEGYWKDTGDVESILEVNGRLLDRRGDETAVHGDVDAVSELTGGVRVAAGARIRRSRIAGPVDIAAGTLIEDCSIGPWTSIGEGCRLRGSGLRRSIVLAHASIAGAHGIESSLIGHCAEIASDGDRGAPRRTLVLGDHSKVRI</sequence>
<dbReference type="Proteomes" id="UP000319210">
    <property type="component" value="Unassembled WGS sequence"/>
</dbReference>
<dbReference type="EMBL" id="BJMM01000002">
    <property type="protein sequence ID" value="GEB47964.1"/>
    <property type="molecule type" value="Genomic_DNA"/>
</dbReference>
<dbReference type="NCBIfam" id="TIGR01208">
    <property type="entry name" value="rmlA_long"/>
    <property type="match status" value="1"/>
</dbReference>
<evidence type="ECO:0000259" key="1">
    <source>
        <dbReference type="Pfam" id="PF00483"/>
    </source>
</evidence>
<dbReference type="AlphaFoldDB" id="A0A4Y3QRD8"/>
<evidence type="ECO:0000313" key="2">
    <source>
        <dbReference type="EMBL" id="GEB47964.1"/>
    </source>
</evidence>
<keyword evidence="3" id="KW-1185">Reference proteome</keyword>
<dbReference type="RefSeq" id="WP_030874943.1">
    <property type="nucleotide sequence ID" value="NZ_BJMM01000002.1"/>
</dbReference>
<dbReference type="PANTHER" id="PTHR42883:SF2">
    <property type="entry name" value="THYMIDYLYLTRANSFERASE"/>
    <property type="match status" value="1"/>
</dbReference>
<protein>
    <submittedName>
        <fullName evidence="2">Glucose-1-phosphate thymidylyltransferase</fullName>
    </submittedName>
</protein>